<dbReference type="AlphaFoldDB" id="A0A8K0WU20"/>
<feature type="transmembrane region" description="Helical" evidence="5">
    <location>
        <begin position="95"/>
        <end position="118"/>
    </location>
</feature>
<gene>
    <name evidence="6" type="ORF">B0I35DRAFT_425032</name>
</gene>
<dbReference type="Pfam" id="PF04479">
    <property type="entry name" value="RTA1"/>
    <property type="match status" value="1"/>
</dbReference>
<dbReference type="Proteomes" id="UP000813444">
    <property type="component" value="Unassembled WGS sequence"/>
</dbReference>
<feature type="transmembrane region" description="Helical" evidence="5">
    <location>
        <begin position="254"/>
        <end position="273"/>
    </location>
</feature>
<dbReference type="GO" id="GO:0000324">
    <property type="term" value="C:fungal-type vacuole"/>
    <property type="evidence" value="ECO:0007669"/>
    <property type="project" value="TreeGrafter"/>
</dbReference>
<dbReference type="GO" id="GO:0005886">
    <property type="term" value="C:plasma membrane"/>
    <property type="evidence" value="ECO:0007669"/>
    <property type="project" value="TreeGrafter"/>
</dbReference>
<proteinExistence type="predicted"/>
<evidence type="ECO:0000313" key="6">
    <source>
        <dbReference type="EMBL" id="KAH7324826.1"/>
    </source>
</evidence>
<protein>
    <submittedName>
        <fullName evidence="6">RTA1 like protein-domain-containing protein</fullName>
    </submittedName>
</protein>
<dbReference type="InterPro" id="IPR007568">
    <property type="entry name" value="RTA1"/>
</dbReference>
<organism evidence="6 7">
    <name type="scientific">Stachybotrys elegans</name>
    <dbReference type="NCBI Taxonomy" id="80388"/>
    <lineage>
        <taxon>Eukaryota</taxon>
        <taxon>Fungi</taxon>
        <taxon>Dikarya</taxon>
        <taxon>Ascomycota</taxon>
        <taxon>Pezizomycotina</taxon>
        <taxon>Sordariomycetes</taxon>
        <taxon>Hypocreomycetidae</taxon>
        <taxon>Hypocreales</taxon>
        <taxon>Stachybotryaceae</taxon>
        <taxon>Stachybotrys</taxon>
    </lineage>
</organism>
<evidence type="ECO:0000313" key="7">
    <source>
        <dbReference type="Proteomes" id="UP000813444"/>
    </source>
</evidence>
<dbReference type="EMBL" id="JAGPNK010000003">
    <property type="protein sequence ID" value="KAH7324826.1"/>
    <property type="molecule type" value="Genomic_DNA"/>
</dbReference>
<evidence type="ECO:0000256" key="1">
    <source>
        <dbReference type="ARBA" id="ARBA00004141"/>
    </source>
</evidence>
<evidence type="ECO:0000256" key="5">
    <source>
        <dbReference type="SAM" id="Phobius"/>
    </source>
</evidence>
<keyword evidence="7" id="KW-1185">Reference proteome</keyword>
<keyword evidence="3 5" id="KW-1133">Transmembrane helix</keyword>
<sequence>MSHLPQLPNGLIAFGPLANCTLELCPLEASVLHYQPYVGASAAFIAAFALCLFAHVAQGVYYRTWGFMSCMVAGCILEVLGYGGRIIIHDNPFDFSGFLMQIICITVSPVFFCSAIYVLLSQVINKVDRSISRFSPKLFYCVFIPVDIISLVLQAVGGAFSSTASNVDAVQVGVNISLAGLVFQVFTLLAFCTLFVDYLLLCRKSPSWPLIDKPMRFFLTFFFLSIALILLRCIYRIVELHDGYFSHWFRDQDLFIVFESVIMCLAVICLNVGHPGPVLSGKRNSGDDKNGETTETAEA</sequence>
<feature type="transmembrane region" description="Helical" evidence="5">
    <location>
        <begin position="37"/>
        <end position="57"/>
    </location>
</feature>
<feature type="transmembrane region" description="Helical" evidence="5">
    <location>
        <begin position="138"/>
        <end position="160"/>
    </location>
</feature>
<evidence type="ECO:0000256" key="4">
    <source>
        <dbReference type="ARBA" id="ARBA00023136"/>
    </source>
</evidence>
<evidence type="ECO:0000256" key="2">
    <source>
        <dbReference type="ARBA" id="ARBA00022692"/>
    </source>
</evidence>
<comment type="caution">
    <text evidence="6">The sequence shown here is derived from an EMBL/GenBank/DDBJ whole genome shotgun (WGS) entry which is preliminary data.</text>
</comment>
<dbReference type="PANTHER" id="PTHR31465">
    <property type="entry name" value="PROTEIN RTA1-RELATED"/>
    <property type="match status" value="1"/>
</dbReference>
<keyword evidence="4 5" id="KW-0472">Membrane</keyword>
<evidence type="ECO:0000256" key="3">
    <source>
        <dbReference type="ARBA" id="ARBA00022989"/>
    </source>
</evidence>
<keyword evidence="2 5" id="KW-0812">Transmembrane</keyword>
<accession>A0A8K0WU20</accession>
<feature type="transmembrane region" description="Helical" evidence="5">
    <location>
        <begin position="217"/>
        <end position="238"/>
    </location>
</feature>
<feature type="transmembrane region" description="Helical" evidence="5">
    <location>
        <begin position="64"/>
        <end position="83"/>
    </location>
</feature>
<comment type="subcellular location">
    <subcellularLocation>
        <location evidence="1">Membrane</location>
        <topology evidence="1">Multi-pass membrane protein</topology>
    </subcellularLocation>
</comment>
<feature type="transmembrane region" description="Helical" evidence="5">
    <location>
        <begin position="172"/>
        <end position="196"/>
    </location>
</feature>
<name>A0A8K0WU20_9HYPO</name>
<reference evidence="6" key="1">
    <citation type="journal article" date="2021" name="Nat. Commun.">
        <title>Genetic determinants of endophytism in the Arabidopsis root mycobiome.</title>
        <authorList>
            <person name="Mesny F."/>
            <person name="Miyauchi S."/>
            <person name="Thiergart T."/>
            <person name="Pickel B."/>
            <person name="Atanasova L."/>
            <person name="Karlsson M."/>
            <person name="Huettel B."/>
            <person name="Barry K.W."/>
            <person name="Haridas S."/>
            <person name="Chen C."/>
            <person name="Bauer D."/>
            <person name="Andreopoulos W."/>
            <person name="Pangilinan J."/>
            <person name="LaButti K."/>
            <person name="Riley R."/>
            <person name="Lipzen A."/>
            <person name="Clum A."/>
            <person name="Drula E."/>
            <person name="Henrissat B."/>
            <person name="Kohler A."/>
            <person name="Grigoriev I.V."/>
            <person name="Martin F.M."/>
            <person name="Hacquard S."/>
        </authorList>
    </citation>
    <scope>NUCLEOTIDE SEQUENCE</scope>
    <source>
        <strain evidence="6">MPI-CAGE-CH-0235</strain>
    </source>
</reference>
<dbReference type="OrthoDB" id="4521223at2759"/>
<dbReference type="PANTHER" id="PTHR31465:SF9">
    <property type="entry name" value="SPHINGOID LONG-CHAIN BASE TRANSPORTER RSB1"/>
    <property type="match status" value="1"/>
</dbReference>